<dbReference type="Proteomes" id="UP000182235">
    <property type="component" value="Unassembled WGS sequence"/>
</dbReference>
<evidence type="ECO:0000256" key="1">
    <source>
        <dbReference type="SAM" id="MobiDB-lite"/>
    </source>
</evidence>
<dbReference type="AlphaFoldDB" id="A0A1J9QGX8"/>
<feature type="compositionally biased region" description="Polar residues" evidence="1">
    <location>
        <begin position="109"/>
        <end position="118"/>
    </location>
</feature>
<keyword evidence="2" id="KW-0732">Signal</keyword>
<name>A0A1J9QGX8_9EURO</name>
<proteinExistence type="predicted"/>
<feature type="chain" id="PRO_5009656525" evidence="2">
    <location>
        <begin position="21"/>
        <end position="184"/>
    </location>
</feature>
<evidence type="ECO:0000313" key="4">
    <source>
        <dbReference type="Proteomes" id="UP000182235"/>
    </source>
</evidence>
<gene>
    <name evidence="3" type="ORF">AJ78_00625</name>
</gene>
<comment type="caution">
    <text evidence="3">The sequence shown here is derived from an EMBL/GenBank/DDBJ whole genome shotgun (WGS) entry which is preliminary data.</text>
</comment>
<reference evidence="3 4" key="1">
    <citation type="submission" date="2015-07" db="EMBL/GenBank/DDBJ databases">
        <title>Emmonsia species relationships and genome sequence.</title>
        <authorList>
            <consortium name="The Broad Institute Genomics Platform"/>
            <person name="Cuomo C.A."/>
            <person name="Munoz J.F."/>
            <person name="Imamovic A."/>
            <person name="Priest M.E."/>
            <person name="Young S."/>
            <person name="Clay O.K."/>
            <person name="McEwen J.G."/>
        </authorList>
    </citation>
    <scope>NUCLEOTIDE SEQUENCE [LARGE SCALE GENOMIC DNA]</scope>
    <source>
        <strain evidence="3 4">UAMH 9510</strain>
    </source>
</reference>
<sequence length="184" mass="19656">MRPSISIILFVAVFSTITNSFPLPLKAQPQVARRRAHYSVVLVDGGPKSTTSPHSGLLVTIPPRFTETVVSTSTVPEPSSPAPTERSSLEQSYLSTLTTATPSFPPRTTPSASVSTSSGTAIYIPSSSSLRSTQPVPTGGFRFQPSHTTIRISSPTHSLIPPQLRYGSNNGTYHLPTPSTWLPN</sequence>
<dbReference type="VEuPathDB" id="FungiDB:AJ78_00625"/>
<dbReference type="OrthoDB" id="4188787at2759"/>
<feature type="signal peptide" evidence="2">
    <location>
        <begin position="1"/>
        <end position="20"/>
    </location>
</feature>
<feature type="region of interest" description="Disordered" evidence="1">
    <location>
        <begin position="71"/>
        <end position="90"/>
    </location>
</feature>
<evidence type="ECO:0000256" key="2">
    <source>
        <dbReference type="SAM" id="SignalP"/>
    </source>
</evidence>
<feature type="region of interest" description="Disordered" evidence="1">
    <location>
        <begin position="98"/>
        <end position="118"/>
    </location>
</feature>
<organism evidence="3 4">
    <name type="scientific">Emergomyces pasteurianus Ep9510</name>
    <dbReference type="NCBI Taxonomy" id="1447872"/>
    <lineage>
        <taxon>Eukaryota</taxon>
        <taxon>Fungi</taxon>
        <taxon>Dikarya</taxon>
        <taxon>Ascomycota</taxon>
        <taxon>Pezizomycotina</taxon>
        <taxon>Eurotiomycetes</taxon>
        <taxon>Eurotiomycetidae</taxon>
        <taxon>Onygenales</taxon>
        <taxon>Ajellomycetaceae</taxon>
        <taxon>Emergomyces</taxon>
    </lineage>
</organism>
<accession>A0A1J9QGX8</accession>
<evidence type="ECO:0000313" key="3">
    <source>
        <dbReference type="EMBL" id="OJD19451.1"/>
    </source>
</evidence>
<dbReference type="EMBL" id="LGRN01000010">
    <property type="protein sequence ID" value="OJD19451.1"/>
    <property type="molecule type" value="Genomic_DNA"/>
</dbReference>
<protein>
    <submittedName>
        <fullName evidence="3">Uncharacterized protein</fullName>
    </submittedName>
</protein>
<feature type="compositionally biased region" description="Low complexity" evidence="1">
    <location>
        <begin position="71"/>
        <end position="85"/>
    </location>
</feature>
<keyword evidence="4" id="KW-1185">Reference proteome</keyword>